<accession>A0A815XIN1</accession>
<evidence type="ECO:0000313" key="1">
    <source>
        <dbReference type="EMBL" id="CAF1558214.1"/>
    </source>
</evidence>
<dbReference type="EMBL" id="CAJOBC010093751">
    <property type="protein sequence ID" value="CAF4419480.1"/>
    <property type="molecule type" value="Genomic_DNA"/>
</dbReference>
<dbReference type="EMBL" id="CAJNOQ010028025">
    <property type="protein sequence ID" value="CAF1558214.1"/>
    <property type="molecule type" value="Genomic_DNA"/>
</dbReference>
<keyword evidence="3" id="KW-1185">Reference proteome</keyword>
<organism evidence="1 3">
    <name type="scientific">Didymodactylos carnosus</name>
    <dbReference type="NCBI Taxonomy" id="1234261"/>
    <lineage>
        <taxon>Eukaryota</taxon>
        <taxon>Metazoa</taxon>
        <taxon>Spiralia</taxon>
        <taxon>Gnathifera</taxon>
        <taxon>Rotifera</taxon>
        <taxon>Eurotatoria</taxon>
        <taxon>Bdelloidea</taxon>
        <taxon>Philodinida</taxon>
        <taxon>Philodinidae</taxon>
        <taxon>Didymodactylos</taxon>
    </lineage>
</organism>
<evidence type="ECO:0000313" key="2">
    <source>
        <dbReference type="EMBL" id="CAF4419480.1"/>
    </source>
</evidence>
<protein>
    <submittedName>
        <fullName evidence="1">Uncharacterized protein</fullName>
    </submittedName>
</protein>
<comment type="caution">
    <text evidence="1">The sequence shown here is derived from an EMBL/GenBank/DDBJ whole genome shotgun (WGS) entry which is preliminary data.</text>
</comment>
<proteinExistence type="predicted"/>
<name>A0A815XIN1_9BILA</name>
<gene>
    <name evidence="1" type="ORF">GPM918_LOCUS39605</name>
    <name evidence="2" type="ORF">SRO942_LOCUS40489</name>
</gene>
<evidence type="ECO:0000313" key="3">
    <source>
        <dbReference type="Proteomes" id="UP000663829"/>
    </source>
</evidence>
<dbReference type="Proteomes" id="UP000681722">
    <property type="component" value="Unassembled WGS sequence"/>
</dbReference>
<dbReference type="AlphaFoldDB" id="A0A815XIN1"/>
<reference evidence="1" key="1">
    <citation type="submission" date="2021-02" db="EMBL/GenBank/DDBJ databases">
        <authorList>
            <person name="Nowell W R."/>
        </authorList>
    </citation>
    <scope>NUCLEOTIDE SEQUENCE</scope>
</reference>
<dbReference type="Proteomes" id="UP000663829">
    <property type="component" value="Unassembled WGS sequence"/>
</dbReference>
<sequence length="361" mass="42669">MNTILTKFKNKDQSTSNQQLEMCLEVRTNNLKSICSALKICHENWIHDLERYRDESKLLKLFSNRQIMIMIILLTSSIHNQTKRVFLKKLYNNFTWESRNQERINEQEQQLTVECLSHYLKSLRISECNLSVENLLRLYDENRIQHGDNIDLCLKKLCQFLKEMFFDSKQLYPPLAEQLVGRNLKHGKNTTTMAPPTHQNEQYLVTFHPKTNNKSLLVTLEHDLDMETWCILLHIFNNKFPSSYQILWGSISTEEDILLFYSRIRTFIHLTFVVLDIDKMHHRLREILLNEQDSLTRQKDLHAEVYYFSRELTCRKGMKPYIIPRGFNADVTRARLNNNYQLLGCTPPQIKTIVGRAGIGT</sequence>